<evidence type="ECO:0000313" key="3">
    <source>
        <dbReference type="EMBL" id="ARX71729.1"/>
    </source>
</evidence>
<organism evidence="1 5">
    <name type="scientific">Erinnyis ello granulovirus</name>
    <dbReference type="NCBI Taxonomy" id="307444"/>
    <lineage>
        <taxon>Viruses</taxon>
        <taxon>Viruses incertae sedis</taxon>
        <taxon>Naldaviricetes</taxon>
        <taxon>Lefavirales</taxon>
        <taxon>Baculoviridae</taxon>
        <taxon>Betabaculovirus</taxon>
        <taxon>Betabaculovirus erellonis</taxon>
    </lineage>
</organism>
<dbReference type="Proteomes" id="UP000201628">
    <property type="component" value="Segment"/>
</dbReference>
<evidence type="ECO:0000313" key="1">
    <source>
        <dbReference type="EMBL" id="AIS92128.1"/>
    </source>
</evidence>
<dbReference type="GO" id="GO:0008270">
    <property type="term" value="F:zinc ion binding"/>
    <property type="evidence" value="ECO:0007669"/>
    <property type="project" value="InterPro"/>
</dbReference>
<sequence length="326" mass="38605">MCFCYNMSSTTDLRINFLSKETKEVINSVVGITQRLLLGSDDTCCAFCTSSFKHTTNTVTHTKFIFLVVVNYHTITDDTLKFCCLQCTRKQFGVMDVIELHPTVKLHSIKKLMYFNLIRKLLFYFKDTQVVHYKKYVVINSLDDVLQQVVSSKEDHHEILRLRLVKEENNEIVAENIVDDMKIVYGNVNNKFMPQYRFDAPLSFNKQLITTVNNECQRVKYYMEVFYKEYEKFTPFVVYYDKGVEQECLHCVNKIDEKSGHPVMYCSVCGPTNPNYFSKHKTMIKPFWRDTNYDHKKLYWKWCAARKKFKEANLMLYAYNAKRDVP</sequence>
<keyword evidence="5" id="KW-1185">Reference proteome</keyword>
<evidence type="ECO:0000313" key="5">
    <source>
        <dbReference type="Proteomes" id="UP000201628"/>
    </source>
</evidence>
<dbReference type="Pfam" id="PF06061">
    <property type="entry name" value="Baculo_ME53"/>
    <property type="match status" value="1"/>
</dbReference>
<dbReference type="EMBL" id="KJ406702">
    <property type="protein sequence ID" value="AIS92128.1"/>
    <property type="molecule type" value="Genomic_DNA"/>
</dbReference>
<dbReference type="GeneID" id="20712767"/>
<dbReference type="GO" id="GO:0003677">
    <property type="term" value="F:DNA binding"/>
    <property type="evidence" value="ECO:0007669"/>
    <property type="project" value="InterPro"/>
</dbReference>
<proteinExistence type="predicted"/>
<dbReference type="InterPro" id="IPR010336">
    <property type="entry name" value="Baculo_ME53"/>
</dbReference>
<dbReference type="OrthoDB" id="2566at10239"/>
<name>A0A097DAU7_9BBAC</name>
<gene>
    <name evidence="1" type="primary">me53</name>
    <name evidence="2" type="ORF">EREL_130</name>
</gene>
<dbReference type="EMBL" id="KX859082">
    <property type="protein sequence ID" value="ARX71859.1"/>
    <property type="molecule type" value="Genomic_DNA"/>
</dbReference>
<reference evidence="1" key="2">
    <citation type="submission" date="2014-02" db="EMBL/GenBank/DDBJ databases">
        <authorList>
            <person name="Ardisson-Araujo D.M.P."/>
            <person name="Melo F.L."/>
            <person name="Andrade M.S."/>
            <person name="Sihler W."/>
            <person name="Bao S.N."/>
            <person name="Ribeiro B.M."/>
            <person name="Souza M.L."/>
        </authorList>
    </citation>
    <scope>NUCLEOTIDE SEQUENCE</scope>
    <source>
        <strain evidence="1">S86</strain>
    </source>
</reference>
<evidence type="ECO:0000313" key="2">
    <source>
        <dbReference type="EMBL" id="ARX71599.1"/>
    </source>
</evidence>
<reference evidence="2" key="3">
    <citation type="submission" date="2016-09" db="EMBL/GenBank/DDBJ databases">
        <title>Genome-wide Diversity of Wild Populations of Erinnyis ello granulovirus (ErelGV).</title>
        <authorList>
            <person name="Brito A.F."/>
            <person name="Melo F.L."/>
            <person name="Ardisson-Araujo D.M.P."/>
            <person name="Sihler W."/>
            <person name="Souza M.L."/>
            <person name="Ribeiro B.M."/>
        </authorList>
    </citation>
    <scope>NUCLEOTIDE SEQUENCE</scope>
    <source>
        <strain evidence="4">ErelGV-00</strain>
        <strain evidence="2">ErelGV-98</strain>
        <strain evidence="3">ErelGV-99</strain>
    </source>
</reference>
<dbReference type="RefSeq" id="YP_009091969.1">
    <property type="nucleotide sequence ID" value="NC_025257.1"/>
</dbReference>
<dbReference type="EMBL" id="KX859080">
    <property type="protein sequence ID" value="ARX71599.1"/>
    <property type="molecule type" value="Genomic_DNA"/>
</dbReference>
<dbReference type="EMBL" id="KX859081">
    <property type="protein sequence ID" value="ARX71729.1"/>
    <property type="molecule type" value="Genomic_DNA"/>
</dbReference>
<evidence type="ECO:0000313" key="4">
    <source>
        <dbReference type="EMBL" id="ARX71859.1"/>
    </source>
</evidence>
<accession>A0A097DAU7</accession>
<dbReference type="KEGG" id="vg:20712767"/>
<reference evidence="1 5" key="1">
    <citation type="journal article" date="2014" name="BMC Genomics">
        <title>Genome sequence of Erinnyis ello granulovirus (ErelGV), a natural cassava hornworm pesticide and the first sequenced sphingid-infecting betabaculovirus.</title>
        <authorList>
            <person name="Ardisson-Araujo D.M."/>
            <person name="de Melo F.L."/>
            <person name="Andrade M.D."/>
            <person name="Sihler W."/>
            <person name="Bao S.N."/>
            <person name="Ribeiro B.M."/>
            <person name="de Souza M.L."/>
        </authorList>
    </citation>
    <scope>NUCLEOTIDE SEQUENCE [LARGE SCALE GENOMIC DNA]</scope>
    <source>
        <strain evidence="1">S86</strain>
    </source>
</reference>
<protein>
    <submittedName>
        <fullName evidence="1 2">ME53</fullName>
    </submittedName>
</protein>